<sequence>MDKLLTATELAERLGVSLSKAYALKETIGYVAVGGNVRFEPAAVDAYIERCKRGPIEGEKDRWASQSVIERPARGGSSPKRMDLNVINQLLERNKKRSSTRRSGVQR</sequence>
<name>A0A4R8G2K6_9GAMM</name>
<reference evidence="3 4" key="1">
    <citation type="submission" date="2019-03" db="EMBL/GenBank/DDBJ databases">
        <title>Freshwater and sediment microbial communities from various areas in North America, analyzing microbe dynamics in response to fracking.</title>
        <authorList>
            <person name="Lamendella R."/>
        </authorList>
    </citation>
    <scope>NUCLEOTIDE SEQUENCE [LARGE SCALE GENOMIC DNA]</scope>
    <source>
        <strain evidence="3 4">6_TX</strain>
    </source>
</reference>
<dbReference type="NCBIfam" id="TIGR01764">
    <property type="entry name" value="excise"/>
    <property type="match status" value="1"/>
</dbReference>
<dbReference type="InterPro" id="IPR010093">
    <property type="entry name" value="SinI_DNA-bd"/>
</dbReference>
<feature type="domain" description="Helix-turn-helix" evidence="2">
    <location>
        <begin position="4"/>
        <end position="51"/>
    </location>
</feature>
<evidence type="ECO:0000313" key="4">
    <source>
        <dbReference type="Proteomes" id="UP000294489"/>
    </source>
</evidence>
<gene>
    <name evidence="3" type="ORF">DFO67_10471</name>
</gene>
<protein>
    <submittedName>
        <fullName evidence="3">Excisionase family DNA binding protein</fullName>
    </submittedName>
</protein>
<dbReference type="Proteomes" id="UP000294489">
    <property type="component" value="Unassembled WGS sequence"/>
</dbReference>
<feature type="region of interest" description="Disordered" evidence="1">
    <location>
        <begin position="61"/>
        <end position="84"/>
    </location>
</feature>
<evidence type="ECO:0000256" key="1">
    <source>
        <dbReference type="SAM" id="MobiDB-lite"/>
    </source>
</evidence>
<accession>A0A4R8G2K6</accession>
<proteinExistence type="predicted"/>
<dbReference type="GO" id="GO:0003677">
    <property type="term" value="F:DNA binding"/>
    <property type="evidence" value="ECO:0007669"/>
    <property type="project" value="InterPro"/>
</dbReference>
<dbReference type="OrthoDB" id="6171192at2"/>
<dbReference type="Pfam" id="PF12728">
    <property type="entry name" value="HTH_17"/>
    <property type="match status" value="1"/>
</dbReference>
<organism evidence="3 4">
    <name type="scientific">Modicisalibacter xianhensis</name>
    <dbReference type="NCBI Taxonomy" id="442341"/>
    <lineage>
        <taxon>Bacteria</taxon>
        <taxon>Pseudomonadati</taxon>
        <taxon>Pseudomonadota</taxon>
        <taxon>Gammaproteobacteria</taxon>
        <taxon>Oceanospirillales</taxon>
        <taxon>Halomonadaceae</taxon>
        <taxon>Modicisalibacter</taxon>
    </lineage>
</organism>
<comment type="caution">
    <text evidence="3">The sequence shown here is derived from an EMBL/GenBank/DDBJ whole genome shotgun (WGS) entry which is preliminary data.</text>
</comment>
<dbReference type="InterPro" id="IPR041657">
    <property type="entry name" value="HTH_17"/>
</dbReference>
<evidence type="ECO:0000259" key="2">
    <source>
        <dbReference type="Pfam" id="PF12728"/>
    </source>
</evidence>
<evidence type="ECO:0000313" key="3">
    <source>
        <dbReference type="EMBL" id="TDX30816.1"/>
    </source>
</evidence>
<dbReference type="RefSeq" id="WP_134016899.1">
    <property type="nucleotide sequence ID" value="NZ_SOEC01000004.1"/>
</dbReference>
<dbReference type="AlphaFoldDB" id="A0A4R8G2K6"/>
<dbReference type="EMBL" id="SOEC01000004">
    <property type="protein sequence ID" value="TDX30816.1"/>
    <property type="molecule type" value="Genomic_DNA"/>
</dbReference>